<evidence type="ECO:0000313" key="10">
    <source>
        <dbReference type="Proteomes" id="UP000184501"/>
    </source>
</evidence>
<keyword evidence="3" id="KW-1003">Cell membrane</keyword>
<comment type="subcellular location">
    <subcellularLocation>
        <location evidence="1">Cell membrane</location>
        <topology evidence="1">Multi-pass membrane protein</topology>
    </subcellularLocation>
</comment>
<protein>
    <submittedName>
        <fullName evidence="9">Type VII secretion integral membrane protein EccD</fullName>
    </submittedName>
</protein>
<gene>
    <name evidence="9" type="ORF">SAMN05444320_12013</name>
</gene>
<dbReference type="NCBIfam" id="TIGR03920">
    <property type="entry name" value="T7SS_EccD"/>
    <property type="match status" value="1"/>
</dbReference>
<evidence type="ECO:0000256" key="4">
    <source>
        <dbReference type="ARBA" id="ARBA00022692"/>
    </source>
</evidence>
<keyword evidence="5 7" id="KW-1133">Transmembrane helix</keyword>
<evidence type="ECO:0000256" key="6">
    <source>
        <dbReference type="ARBA" id="ARBA00023136"/>
    </source>
</evidence>
<feature type="transmembrane region" description="Helical" evidence="7">
    <location>
        <begin position="318"/>
        <end position="337"/>
    </location>
</feature>
<dbReference type="GO" id="GO:0005886">
    <property type="term" value="C:plasma membrane"/>
    <property type="evidence" value="ECO:0007669"/>
    <property type="project" value="UniProtKB-SubCell"/>
</dbReference>
<sequence>MTAVTDPGLCRLTVLAPDGRADFAVPVDTPIFDLLPVLVRRADPDRAHAAAGRGHWVLQRMGDPPLDEEGTPRSLGLRDGEVLHLRPRTAPLPPIDFDDVIDGVRTAVEGRRDNWRPELTRRLFLALGALGLATALAGVVLHPGDVLLRCLTSGALAVALLGGAAAGSRALGDGVVGTLLGVAAVPFALVSGMLLPGAVGVTGAPAMAAGAAFATAAGIIALLATGADTPLFLGIVLTGAATAGGGLLSAVAGLTGAQAAGLVAGVAFLAGVVAPSAAARMVRIRLPQIPTGAGDLGQDVEPVPERTVLAKAARADQLLSAMFVAISVVCVGCFALLVPEPGWAPSTLVGVVSVALLLRSRVLVGAWQRISVAAGGAVGLALLVLGLVAGLAPVARMALVAALVAVAVLLLTGARRLPGRRLLPYWGRAADIAETVSAVAVVPVALAVLDVFSLVRGLAG</sequence>
<dbReference type="EMBL" id="FQVN01000020">
    <property type="protein sequence ID" value="SHH05743.1"/>
    <property type="molecule type" value="Genomic_DNA"/>
</dbReference>
<evidence type="ECO:0000313" key="9">
    <source>
        <dbReference type="EMBL" id="SHH05743.1"/>
    </source>
</evidence>
<dbReference type="Proteomes" id="UP000184501">
    <property type="component" value="Unassembled WGS sequence"/>
</dbReference>
<dbReference type="InterPro" id="IPR006707">
    <property type="entry name" value="T7SS_EccD"/>
</dbReference>
<feature type="transmembrane region" description="Helical" evidence="7">
    <location>
        <begin position="231"/>
        <end position="253"/>
    </location>
</feature>
<feature type="transmembrane region" description="Helical" evidence="7">
    <location>
        <begin position="435"/>
        <end position="455"/>
    </location>
</feature>
<dbReference type="Pfam" id="PF19053">
    <property type="entry name" value="EccD"/>
    <property type="match status" value="1"/>
</dbReference>
<dbReference type="PIRSF" id="PIRSF017804">
    <property type="entry name" value="Secretion_EccD1"/>
    <property type="match status" value="1"/>
</dbReference>
<dbReference type="OrthoDB" id="4775372at2"/>
<dbReference type="Pfam" id="PF08817">
    <property type="entry name" value="YukD"/>
    <property type="match status" value="1"/>
</dbReference>
<feature type="transmembrane region" description="Helical" evidence="7">
    <location>
        <begin position="397"/>
        <end position="414"/>
    </location>
</feature>
<evidence type="ECO:0000256" key="2">
    <source>
        <dbReference type="ARBA" id="ARBA00006162"/>
    </source>
</evidence>
<feature type="transmembrane region" description="Helical" evidence="7">
    <location>
        <begin position="370"/>
        <end position="391"/>
    </location>
</feature>
<dbReference type="InterPro" id="IPR024962">
    <property type="entry name" value="YukD-like"/>
</dbReference>
<feature type="transmembrane region" description="Helical" evidence="7">
    <location>
        <begin position="343"/>
        <end position="358"/>
    </location>
</feature>
<feature type="transmembrane region" description="Helical" evidence="7">
    <location>
        <begin position="259"/>
        <end position="279"/>
    </location>
</feature>
<dbReference type="Gene3D" id="3.10.20.90">
    <property type="entry name" value="Phosphatidylinositol 3-kinase Catalytic Subunit, Chain A, domain 1"/>
    <property type="match status" value="1"/>
</dbReference>
<evidence type="ECO:0000256" key="5">
    <source>
        <dbReference type="ARBA" id="ARBA00022989"/>
    </source>
</evidence>
<dbReference type="STRING" id="2017.SAMN05444320_12013"/>
<proteinExistence type="inferred from homology"/>
<dbReference type="InterPro" id="IPR044049">
    <property type="entry name" value="EccD_transm"/>
</dbReference>
<dbReference type="AlphaFoldDB" id="A0A1M5PWW0"/>
<keyword evidence="4 7" id="KW-0812">Transmembrane</keyword>
<feature type="domain" description="EccD-like transmembrane" evidence="8">
    <location>
        <begin position="120"/>
        <end position="458"/>
    </location>
</feature>
<reference evidence="9 10" key="1">
    <citation type="submission" date="2016-11" db="EMBL/GenBank/DDBJ databases">
        <authorList>
            <person name="Jaros S."/>
            <person name="Januszkiewicz K."/>
            <person name="Wedrychowicz H."/>
        </authorList>
    </citation>
    <scope>NUCLEOTIDE SEQUENCE [LARGE SCALE GENOMIC DNA]</scope>
    <source>
        <strain evidence="9 10">DSM 44523</strain>
    </source>
</reference>
<keyword evidence="6 7" id="KW-0472">Membrane</keyword>
<organism evidence="9 10">
    <name type="scientific">Streptoalloteichus hindustanus</name>
    <dbReference type="NCBI Taxonomy" id="2017"/>
    <lineage>
        <taxon>Bacteria</taxon>
        <taxon>Bacillati</taxon>
        <taxon>Actinomycetota</taxon>
        <taxon>Actinomycetes</taxon>
        <taxon>Pseudonocardiales</taxon>
        <taxon>Pseudonocardiaceae</taxon>
        <taxon>Streptoalloteichus</taxon>
    </lineage>
</organism>
<keyword evidence="10" id="KW-1185">Reference proteome</keyword>
<feature type="transmembrane region" description="Helical" evidence="7">
    <location>
        <begin position="174"/>
        <end position="194"/>
    </location>
</feature>
<feature type="transmembrane region" description="Helical" evidence="7">
    <location>
        <begin position="206"/>
        <end position="224"/>
    </location>
</feature>
<dbReference type="RefSeq" id="WP_073490011.1">
    <property type="nucleotide sequence ID" value="NZ_FQVN01000020.1"/>
</dbReference>
<evidence type="ECO:0000256" key="3">
    <source>
        <dbReference type="ARBA" id="ARBA00022475"/>
    </source>
</evidence>
<evidence type="ECO:0000259" key="8">
    <source>
        <dbReference type="Pfam" id="PF19053"/>
    </source>
</evidence>
<evidence type="ECO:0000256" key="7">
    <source>
        <dbReference type="SAM" id="Phobius"/>
    </source>
</evidence>
<comment type="similarity">
    <text evidence="2">Belongs to the EccD/Snm4 family.</text>
</comment>
<accession>A0A1M5PWW0</accession>
<evidence type="ECO:0000256" key="1">
    <source>
        <dbReference type="ARBA" id="ARBA00004651"/>
    </source>
</evidence>
<feature type="transmembrane region" description="Helical" evidence="7">
    <location>
        <begin position="123"/>
        <end position="140"/>
    </location>
</feature>
<name>A0A1M5PWW0_STRHI</name>
<feature type="transmembrane region" description="Helical" evidence="7">
    <location>
        <begin position="146"/>
        <end position="167"/>
    </location>
</feature>